<dbReference type="Proteomes" id="UP001328107">
    <property type="component" value="Unassembled WGS sequence"/>
</dbReference>
<gene>
    <name evidence="10" type="ORF">PMAYCL1PPCAC_01064</name>
</gene>
<dbReference type="Pfam" id="PF01485">
    <property type="entry name" value="IBR"/>
    <property type="match status" value="2"/>
</dbReference>
<dbReference type="GO" id="GO:0061630">
    <property type="term" value="F:ubiquitin protein ligase activity"/>
    <property type="evidence" value="ECO:0007669"/>
    <property type="project" value="UniProtKB-EC"/>
</dbReference>
<keyword evidence="8" id="KW-0862">Zinc</keyword>
<keyword evidence="5" id="KW-0677">Repeat</keyword>
<evidence type="ECO:0000313" key="11">
    <source>
        <dbReference type="Proteomes" id="UP001328107"/>
    </source>
</evidence>
<dbReference type="InterPro" id="IPR044066">
    <property type="entry name" value="TRIAD_supradom"/>
</dbReference>
<evidence type="ECO:0000256" key="2">
    <source>
        <dbReference type="ARBA" id="ARBA00012251"/>
    </source>
</evidence>
<dbReference type="GO" id="GO:0008270">
    <property type="term" value="F:zinc ion binding"/>
    <property type="evidence" value="ECO:0007669"/>
    <property type="project" value="UniProtKB-KW"/>
</dbReference>
<sequence length="193" mass="21664">HPFSLSCGHFFCCGCWLSHVSEPNNYQKLPAPCLDPDCSLTVSVSAAAALLDSPSLNRYETTVIEILTSKMELICCPKCGKLHYTQGSPILTCLCGMDICPRCSQEHHFPVSCDIFRQYTKYLYQHAISSPSTTSLSIQTISRLTQCPACKSIFQFAESWYRCNFMECPCGANFCYHCNNFYTEEQRNCKGGP</sequence>
<dbReference type="PROSITE" id="PS51873">
    <property type="entry name" value="TRIAD"/>
    <property type="match status" value="1"/>
</dbReference>
<dbReference type="Gene3D" id="1.20.120.1750">
    <property type="match status" value="1"/>
</dbReference>
<dbReference type="InterPro" id="IPR013083">
    <property type="entry name" value="Znf_RING/FYVE/PHD"/>
</dbReference>
<evidence type="ECO:0000256" key="1">
    <source>
        <dbReference type="ARBA" id="ARBA00001798"/>
    </source>
</evidence>
<evidence type="ECO:0000256" key="7">
    <source>
        <dbReference type="ARBA" id="ARBA00022786"/>
    </source>
</evidence>
<comment type="caution">
    <text evidence="10">The sequence shown here is derived from an EMBL/GenBank/DDBJ whole genome shotgun (WGS) entry which is preliminary data.</text>
</comment>
<keyword evidence="4" id="KW-0479">Metal-binding</keyword>
<feature type="domain" description="RING-type" evidence="9">
    <location>
        <begin position="1"/>
        <end position="193"/>
    </location>
</feature>
<evidence type="ECO:0000256" key="5">
    <source>
        <dbReference type="ARBA" id="ARBA00022737"/>
    </source>
</evidence>
<evidence type="ECO:0000256" key="3">
    <source>
        <dbReference type="ARBA" id="ARBA00022679"/>
    </source>
</evidence>
<evidence type="ECO:0000256" key="6">
    <source>
        <dbReference type="ARBA" id="ARBA00022771"/>
    </source>
</evidence>
<accession>A0AAN4YZX5</accession>
<keyword evidence="6" id="KW-0863">Zinc-finger</keyword>
<evidence type="ECO:0000256" key="4">
    <source>
        <dbReference type="ARBA" id="ARBA00022723"/>
    </source>
</evidence>
<dbReference type="SUPFAM" id="SSF57850">
    <property type="entry name" value="RING/U-box"/>
    <property type="match status" value="3"/>
</dbReference>
<dbReference type="EMBL" id="BTRK01000001">
    <property type="protein sequence ID" value="GMR30869.1"/>
    <property type="molecule type" value="Genomic_DNA"/>
</dbReference>
<dbReference type="PANTHER" id="PTHR11685">
    <property type="entry name" value="RBR FAMILY RING FINGER AND IBR DOMAIN-CONTAINING"/>
    <property type="match status" value="1"/>
</dbReference>
<keyword evidence="11" id="KW-1185">Reference proteome</keyword>
<protein>
    <recommendedName>
        <fullName evidence="2">RBR-type E3 ubiquitin transferase</fullName>
        <ecNumber evidence="2">2.3.2.31</ecNumber>
    </recommendedName>
</protein>
<keyword evidence="7" id="KW-0833">Ubl conjugation pathway</keyword>
<comment type="catalytic activity">
    <reaction evidence="1">
        <text>[E2 ubiquitin-conjugating enzyme]-S-ubiquitinyl-L-cysteine + [acceptor protein]-L-lysine = [E2 ubiquitin-conjugating enzyme]-L-cysteine + [acceptor protein]-N(6)-ubiquitinyl-L-lysine.</text>
        <dbReference type="EC" id="2.3.2.31"/>
    </reaction>
</comment>
<proteinExistence type="predicted"/>
<evidence type="ECO:0000256" key="8">
    <source>
        <dbReference type="ARBA" id="ARBA00022833"/>
    </source>
</evidence>
<dbReference type="EC" id="2.3.2.31" evidence="2"/>
<dbReference type="GO" id="GO:0016567">
    <property type="term" value="P:protein ubiquitination"/>
    <property type="evidence" value="ECO:0007669"/>
    <property type="project" value="InterPro"/>
</dbReference>
<dbReference type="AlphaFoldDB" id="A0AAN4YZX5"/>
<organism evidence="10 11">
    <name type="scientific">Pristionchus mayeri</name>
    <dbReference type="NCBI Taxonomy" id="1317129"/>
    <lineage>
        <taxon>Eukaryota</taxon>
        <taxon>Metazoa</taxon>
        <taxon>Ecdysozoa</taxon>
        <taxon>Nematoda</taxon>
        <taxon>Chromadorea</taxon>
        <taxon>Rhabditida</taxon>
        <taxon>Rhabditina</taxon>
        <taxon>Diplogasteromorpha</taxon>
        <taxon>Diplogasteroidea</taxon>
        <taxon>Neodiplogasteridae</taxon>
        <taxon>Pristionchus</taxon>
    </lineage>
</organism>
<feature type="non-terminal residue" evidence="10">
    <location>
        <position position="1"/>
    </location>
</feature>
<reference evidence="11" key="1">
    <citation type="submission" date="2022-10" db="EMBL/GenBank/DDBJ databases">
        <title>Genome assembly of Pristionchus species.</title>
        <authorList>
            <person name="Yoshida K."/>
            <person name="Sommer R.J."/>
        </authorList>
    </citation>
    <scope>NUCLEOTIDE SEQUENCE [LARGE SCALE GENOMIC DNA]</scope>
    <source>
        <strain evidence="11">RS5460</strain>
    </source>
</reference>
<name>A0AAN4YZX5_9BILA</name>
<dbReference type="Gene3D" id="3.30.40.10">
    <property type="entry name" value="Zinc/RING finger domain, C3HC4 (zinc finger)"/>
    <property type="match status" value="1"/>
</dbReference>
<feature type="non-terminal residue" evidence="10">
    <location>
        <position position="193"/>
    </location>
</feature>
<dbReference type="InterPro" id="IPR002867">
    <property type="entry name" value="IBR_dom"/>
</dbReference>
<keyword evidence="3" id="KW-0808">Transferase</keyword>
<evidence type="ECO:0000313" key="10">
    <source>
        <dbReference type="EMBL" id="GMR30869.1"/>
    </source>
</evidence>
<dbReference type="InterPro" id="IPR031127">
    <property type="entry name" value="E3_UB_ligase_RBR"/>
</dbReference>
<evidence type="ECO:0000259" key="9">
    <source>
        <dbReference type="PROSITE" id="PS51873"/>
    </source>
</evidence>